<sequence length="79" mass="8984">MSSRRPIDGITYVNWNGPDGRREVLSRLSRHFSLDGTDIAACGKFPNTDMEDEVLFDLSENFKRDLQIGPPLEESLTKQ</sequence>
<dbReference type="Proteomes" id="UP000076858">
    <property type="component" value="Unassembled WGS sequence"/>
</dbReference>
<organism evidence="1 2">
    <name type="scientific">Daphnia magna</name>
    <dbReference type="NCBI Taxonomy" id="35525"/>
    <lineage>
        <taxon>Eukaryota</taxon>
        <taxon>Metazoa</taxon>
        <taxon>Ecdysozoa</taxon>
        <taxon>Arthropoda</taxon>
        <taxon>Crustacea</taxon>
        <taxon>Branchiopoda</taxon>
        <taxon>Diplostraca</taxon>
        <taxon>Cladocera</taxon>
        <taxon>Anomopoda</taxon>
        <taxon>Daphniidae</taxon>
        <taxon>Daphnia</taxon>
    </lineage>
</organism>
<name>A0A164LFK6_9CRUS</name>
<proteinExistence type="predicted"/>
<dbReference type="OrthoDB" id="7312725at2759"/>
<reference evidence="1 2" key="1">
    <citation type="submission" date="2016-03" db="EMBL/GenBank/DDBJ databases">
        <title>EvidentialGene: Evidence-directed Construction of Genes on Genomes.</title>
        <authorList>
            <person name="Gilbert D.G."/>
            <person name="Choi J.-H."/>
            <person name="Mockaitis K."/>
            <person name="Colbourne J."/>
            <person name="Pfrender M."/>
        </authorList>
    </citation>
    <scope>NUCLEOTIDE SEQUENCE [LARGE SCALE GENOMIC DNA]</scope>
    <source>
        <strain evidence="1 2">Xinb3</strain>
        <tissue evidence="1">Complete organism</tissue>
    </source>
</reference>
<gene>
    <name evidence="1" type="ORF">APZ42_033069</name>
</gene>
<evidence type="ECO:0000313" key="2">
    <source>
        <dbReference type="Proteomes" id="UP000076858"/>
    </source>
</evidence>
<dbReference type="AlphaFoldDB" id="A0A164LFK6"/>
<protein>
    <submittedName>
        <fullName evidence="1">Uncharacterized protein</fullName>
    </submittedName>
</protein>
<dbReference type="EMBL" id="LRGB01003137">
    <property type="protein sequence ID" value="KZS04065.1"/>
    <property type="molecule type" value="Genomic_DNA"/>
</dbReference>
<keyword evidence="2" id="KW-1185">Reference proteome</keyword>
<accession>A0A164LFK6</accession>
<comment type="caution">
    <text evidence="1">The sequence shown here is derived from an EMBL/GenBank/DDBJ whole genome shotgun (WGS) entry which is preliminary data.</text>
</comment>
<evidence type="ECO:0000313" key="1">
    <source>
        <dbReference type="EMBL" id="KZS04065.1"/>
    </source>
</evidence>